<dbReference type="Pfam" id="PF06500">
    <property type="entry name" value="FrsA-like"/>
    <property type="match status" value="1"/>
</dbReference>
<dbReference type="EMBL" id="CCSB01000002">
    <property type="protein sequence ID" value="CDZ77758.1"/>
    <property type="molecule type" value="Genomic_DNA"/>
</dbReference>
<dbReference type="Proteomes" id="UP000044071">
    <property type="component" value="Unassembled WGS sequence"/>
</dbReference>
<keyword evidence="3" id="KW-1185">Reference proteome</keyword>
<dbReference type="InterPro" id="IPR050261">
    <property type="entry name" value="FrsA_esterase"/>
</dbReference>
<dbReference type="InterPro" id="IPR029058">
    <property type="entry name" value="AB_hydrolase_fold"/>
</dbReference>
<protein>
    <submittedName>
        <fullName evidence="2">2,6-dihydropseudooxynicotine hydrolase</fullName>
    </submittedName>
</protein>
<keyword evidence="1 2" id="KW-0378">Hydrolase</keyword>
<dbReference type="RefSeq" id="WP_043874241.1">
    <property type="nucleotide sequence ID" value="NZ_CCVW01000002.1"/>
</dbReference>
<dbReference type="Gene3D" id="3.40.50.1820">
    <property type="entry name" value="alpha/beta hydrolase"/>
    <property type="match status" value="1"/>
</dbReference>
<accession>A0A078L120</accession>
<evidence type="ECO:0000256" key="1">
    <source>
        <dbReference type="ARBA" id="ARBA00022801"/>
    </source>
</evidence>
<organism evidence="2 3">
    <name type="scientific">Legionella massiliensis</name>
    <dbReference type="NCBI Taxonomy" id="1034943"/>
    <lineage>
        <taxon>Bacteria</taxon>
        <taxon>Pseudomonadati</taxon>
        <taxon>Pseudomonadota</taxon>
        <taxon>Gammaproteobacteria</taxon>
        <taxon>Legionellales</taxon>
        <taxon>Legionellaceae</taxon>
        <taxon>Legionella</taxon>
    </lineage>
</organism>
<dbReference type="GO" id="GO:0016787">
    <property type="term" value="F:hydrolase activity"/>
    <property type="evidence" value="ECO:0007669"/>
    <property type="project" value="UniProtKB-KW"/>
</dbReference>
<dbReference type="SUPFAM" id="SSF53474">
    <property type="entry name" value="alpha/beta-Hydrolases"/>
    <property type="match status" value="1"/>
</dbReference>
<dbReference type="PANTHER" id="PTHR22946:SF12">
    <property type="entry name" value="CONIDIAL PIGMENT BIOSYNTHESIS PROTEIN AYG1 (AFU_ORTHOLOGUE AFUA_2G17550)"/>
    <property type="match status" value="1"/>
</dbReference>
<reference evidence="2 3" key="1">
    <citation type="submission" date="2014-06" db="EMBL/GenBank/DDBJ databases">
        <authorList>
            <person name="Urmite Genomes Urmite Genomes"/>
        </authorList>
    </citation>
    <scope>NUCLEOTIDE SEQUENCE [LARGE SCALE GENOMIC DNA]</scope>
</reference>
<dbReference type="AlphaFoldDB" id="A0A078L120"/>
<sequence length="359" mass="40238">MVKDNKIPFEIAVRLQGFINLGIQKEQLMSVVVQAADQAKPGTDEWVRALLTSADRIAEDTQDNEADWLNLSFWYFLARFPHCFNESMKSAYAKHKDAYLKACAFSPYPIEKVKIPLAGLEFDTYLRKPQQGKDPFALAIIWGGIDIWKSDLQIHQIGNLLLEKGIAVLAVDSPGTGDCPIPISAFAETWFTSILEQMKNRSDIDSNKIACYGLSFGGYWATKLALQHPWLAGVVNVGGPVHSTFDADWIKRLPDATYDTLAYACGFNDPTNAFLAYCPELSLSKQSLLPAKENAPLLVINGAKDNLVQIAEIEYLSKQVTNIDTLVFSEDRHVASKNWQLHSQFAVNWLTEKLKLRCY</sequence>
<dbReference type="InterPro" id="IPR010520">
    <property type="entry name" value="FrsA-like"/>
</dbReference>
<dbReference type="PANTHER" id="PTHR22946">
    <property type="entry name" value="DIENELACTONE HYDROLASE DOMAIN-CONTAINING PROTEIN-RELATED"/>
    <property type="match status" value="1"/>
</dbReference>
<dbReference type="STRING" id="1034943.BN59_02048"/>
<gene>
    <name evidence="2" type="ORF">BN59_02048</name>
</gene>
<evidence type="ECO:0000313" key="2">
    <source>
        <dbReference type="EMBL" id="CDZ77758.1"/>
    </source>
</evidence>
<evidence type="ECO:0000313" key="3">
    <source>
        <dbReference type="Proteomes" id="UP000044071"/>
    </source>
</evidence>
<name>A0A078L120_9GAMM</name>
<dbReference type="eggNOG" id="COG1073">
    <property type="taxonomic scope" value="Bacteria"/>
</dbReference>
<proteinExistence type="predicted"/>